<gene>
    <name evidence="2" type="ORF">SMACR_05161</name>
</gene>
<comment type="caution">
    <text evidence="2">The sequence shown here is derived from an EMBL/GenBank/DDBJ whole genome shotgun (WGS) entry which is preliminary data.</text>
</comment>
<evidence type="ECO:0000256" key="1">
    <source>
        <dbReference type="SAM" id="MobiDB-lite"/>
    </source>
</evidence>
<dbReference type="Proteomes" id="UP000433876">
    <property type="component" value="Unassembled WGS sequence"/>
</dbReference>
<dbReference type="EMBL" id="NMPR01000068">
    <property type="protein sequence ID" value="KAA8631817.1"/>
    <property type="molecule type" value="Genomic_DNA"/>
</dbReference>
<dbReference type="AlphaFoldDB" id="A0A8S8ZM03"/>
<dbReference type="VEuPathDB" id="FungiDB:SMAC_05161"/>
<feature type="compositionally biased region" description="Basic and acidic residues" evidence="1">
    <location>
        <begin position="14"/>
        <end position="28"/>
    </location>
</feature>
<organism evidence="2 3">
    <name type="scientific">Sordaria macrospora</name>
    <dbReference type="NCBI Taxonomy" id="5147"/>
    <lineage>
        <taxon>Eukaryota</taxon>
        <taxon>Fungi</taxon>
        <taxon>Dikarya</taxon>
        <taxon>Ascomycota</taxon>
        <taxon>Pezizomycotina</taxon>
        <taxon>Sordariomycetes</taxon>
        <taxon>Sordariomycetidae</taxon>
        <taxon>Sordariales</taxon>
        <taxon>Sordariaceae</taxon>
        <taxon>Sordaria</taxon>
    </lineage>
</organism>
<sequence>MAPRLTRNSASSREGTEQAENHDNRHEEASDDDQDEAFFDKEGGDGDGKGGSGSSDPDPEQEEDTAEKPKPKKKVAINDKKPVDKRKPIDPFIKENARAAVRFNEDRYNALCPDEERSRGKSTLLRKKSLYHMHHQLKSPKEALADAIAKNTDDEDPELSFELFTEYITQIVEDPKTFDVRLARKVLILDLKQKMEEFTELFIRNSVPCVSYQSLLPSSNIPVSDYLNEDKFTELCNRDPQAMFQEFKLLSIISMARAEQVSGLHRLVSFLNDKLKTVHDWVPALADEYDQEKPGPDTDPAMVQQLKDSLVEKDKIIEGLKDLIADLSIGKGVTRNENKIKAKETVLPSIERDASEAPLRISTCFSTLPPEIDPDDGERSSSHHRSIKQADPARYHN</sequence>
<name>A0A8S8ZM03_SORMA</name>
<feature type="region of interest" description="Disordered" evidence="1">
    <location>
        <begin position="1"/>
        <end position="91"/>
    </location>
</feature>
<evidence type="ECO:0000313" key="3">
    <source>
        <dbReference type="Proteomes" id="UP000433876"/>
    </source>
</evidence>
<reference evidence="2 3" key="1">
    <citation type="submission" date="2017-07" db="EMBL/GenBank/DDBJ databases">
        <title>Genome sequence of the Sordaria macrospora wild type strain R19027.</title>
        <authorList>
            <person name="Nowrousian M."/>
            <person name="Teichert I."/>
            <person name="Kueck U."/>
        </authorList>
    </citation>
    <scope>NUCLEOTIDE SEQUENCE [LARGE SCALE GENOMIC DNA]</scope>
    <source>
        <strain evidence="2 3">R19027</strain>
        <tissue evidence="2">Mycelium</tissue>
    </source>
</reference>
<feature type="compositionally biased region" description="Polar residues" evidence="1">
    <location>
        <begin position="1"/>
        <end position="13"/>
    </location>
</feature>
<feature type="region of interest" description="Disordered" evidence="1">
    <location>
        <begin position="364"/>
        <end position="397"/>
    </location>
</feature>
<accession>A0A8S8ZM03</accession>
<protein>
    <submittedName>
        <fullName evidence="2">Uncharacterized protein</fullName>
    </submittedName>
</protein>
<feature type="compositionally biased region" description="Basic and acidic residues" evidence="1">
    <location>
        <begin position="76"/>
        <end position="91"/>
    </location>
</feature>
<feature type="compositionally biased region" description="Basic and acidic residues" evidence="1">
    <location>
        <begin position="38"/>
        <end position="48"/>
    </location>
</feature>
<evidence type="ECO:0000313" key="2">
    <source>
        <dbReference type="EMBL" id="KAA8631817.1"/>
    </source>
</evidence>
<proteinExistence type="predicted"/>